<dbReference type="Proteomes" id="UP000328092">
    <property type="component" value="Unassembled WGS sequence"/>
</dbReference>
<dbReference type="GO" id="GO:0004497">
    <property type="term" value="F:monooxygenase activity"/>
    <property type="evidence" value="ECO:0007669"/>
    <property type="project" value="InterPro"/>
</dbReference>
<dbReference type="Pfam" id="PF08843">
    <property type="entry name" value="AbiEii"/>
    <property type="match status" value="1"/>
</dbReference>
<dbReference type="AlphaFoldDB" id="A0A508T7I6"/>
<reference evidence="1" key="1">
    <citation type="submission" date="2019-02" db="EMBL/GenBank/DDBJ databases">
        <authorList>
            <person name="Pothier F.J."/>
        </authorList>
    </citation>
    <scope>NUCLEOTIDE SEQUENCE</scope>
    <source>
        <strain evidence="1">CI-1B</strain>
    </source>
</reference>
<accession>A0A508T7I6</accession>
<dbReference type="GO" id="GO:0005506">
    <property type="term" value="F:iron ion binding"/>
    <property type="evidence" value="ECO:0007669"/>
    <property type="project" value="InterPro"/>
</dbReference>
<dbReference type="InterPro" id="IPR014942">
    <property type="entry name" value="AbiEii"/>
</dbReference>
<dbReference type="RefSeq" id="WP_139860007.1">
    <property type="nucleotide sequence ID" value="NZ_CAADFC020000010.1"/>
</dbReference>
<gene>
    <name evidence="1" type="ORF">CI1B_29650</name>
</gene>
<proteinExistence type="predicted"/>
<evidence type="ECO:0000313" key="2">
    <source>
        <dbReference type="Proteomes" id="UP000328092"/>
    </source>
</evidence>
<dbReference type="GO" id="GO:0020037">
    <property type="term" value="F:heme binding"/>
    <property type="evidence" value="ECO:0007669"/>
    <property type="project" value="InterPro"/>
</dbReference>
<protein>
    <submittedName>
        <fullName evidence="1">Uncharacterized protein</fullName>
    </submittedName>
</protein>
<organism evidence="1 2">
    <name type="scientific">Bradyrhizobium ivorense</name>
    <dbReference type="NCBI Taxonomy" id="2511166"/>
    <lineage>
        <taxon>Bacteria</taxon>
        <taxon>Pseudomonadati</taxon>
        <taxon>Pseudomonadota</taxon>
        <taxon>Alphaproteobacteria</taxon>
        <taxon>Hyphomicrobiales</taxon>
        <taxon>Nitrobacteraceae</taxon>
        <taxon>Bradyrhizobium</taxon>
    </lineage>
</organism>
<comment type="caution">
    <text evidence="1">The sequence shown here is derived from an EMBL/GenBank/DDBJ whole genome shotgun (WGS) entry which is preliminary data.</text>
</comment>
<keyword evidence="2" id="KW-1185">Reference proteome</keyword>
<dbReference type="InterPro" id="IPR036396">
    <property type="entry name" value="Cyt_P450_sf"/>
</dbReference>
<dbReference type="OrthoDB" id="9801155at2"/>
<dbReference type="GO" id="GO:0016705">
    <property type="term" value="F:oxidoreductase activity, acting on paired donors, with incorporation or reduction of molecular oxygen"/>
    <property type="evidence" value="ECO:0007669"/>
    <property type="project" value="InterPro"/>
</dbReference>
<dbReference type="EMBL" id="CAADFC020000010">
    <property type="protein sequence ID" value="VIO70126.1"/>
    <property type="molecule type" value="Genomic_DNA"/>
</dbReference>
<evidence type="ECO:0000313" key="1">
    <source>
        <dbReference type="EMBL" id="VIO70126.1"/>
    </source>
</evidence>
<sequence>MPEQHLLTVPMWRVDQIEPSPETLTLRGNGPIHRVRLPVRARWWVIGYDEAKAVLSDAAFRPAGMPPAAFTPDSVMLGSPGARIRIVIDIGYGDATEPVLNKIELASLLDKPAPKLRAYPPEAVIAEK</sequence>
<name>A0A508T7I6_9BRAD</name>
<dbReference type="Gene3D" id="1.10.630.10">
    <property type="entry name" value="Cytochrome P450"/>
    <property type="match status" value="1"/>
</dbReference>